<organism evidence="3 4">
    <name type="scientific">Sphingomonas canadensis</name>
    <dbReference type="NCBI Taxonomy" id="1219257"/>
    <lineage>
        <taxon>Bacteria</taxon>
        <taxon>Pseudomonadati</taxon>
        <taxon>Pseudomonadota</taxon>
        <taxon>Alphaproteobacteria</taxon>
        <taxon>Sphingomonadales</taxon>
        <taxon>Sphingomonadaceae</taxon>
        <taxon>Sphingomonas</taxon>
    </lineage>
</organism>
<dbReference type="CDD" id="cd01948">
    <property type="entry name" value="EAL"/>
    <property type="match status" value="1"/>
</dbReference>
<name>A0ABW3HEZ4_9SPHN</name>
<dbReference type="Proteomes" id="UP001596977">
    <property type="component" value="Unassembled WGS sequence"/>
</dbReference>
<evidence type="ECO:0000313" key="4">
    <source>
        <dbReference type="Proteomes" id="UP001596977"/>
    </source>
</evidence>
<evidence type="ECO:0000259" key="1">
    <source>
        <dbReference type="PROSITE" id="PS50883"/>
    </source>
</evidence>
<accession>A0ABW3HEZ4</accession>
<dbReference type="SMART" id="SM00267">
    <property type="entry name" value="GGDEF"/>
    <property type="match status" value="1"/>
</dbReference>
<dbReference type="InterPro" id="IPR000160">
    <property type="entry name" value="GGDEF_dom"/>
</dbReference>
<proteinExistence type="predicted"/>
<dbReference type="Gene3D" id="3.20.20.450">
    <property type="entry name" value="EAL domain"/>
    <property type="match status" value="1"/>
</dbReference>
<feature type="domain" description="GGDEF" evidence="2">
    <location>
        <begin position="275"/>
        <end position="410"/>
    </location>
</feature>
<reference evidence="4" key="1">
    <citation type="journal article" date="2019" name="Int. J. Syst. Evol. Microbiol.">
        <title>The Global Catalogue of Microorganisms (GCM) 10K type strain sequencing project: providing services to taxonomists for standard genome sequencing and annotation.</title>
        <authorList>
            <consortium name="The Broad Institute Genomics Platform"/>
            <consortium name="The Broad Institute Genome Sequencing Center for Infectious Disease"/>
            <person name="Wu L."/>
            <person name="Ma J."/>
        </authorList>
    </citation>
    <scope>NUCLEOTIDE SEQUENCE [LARGE SCALE GENOMIC DNA]</scope>
    <source>
        <strain evidence="4">CCUG 62982</strain>
    </source>
</reference>
<dbReference type="PROSITE" id="PS50883">
    <property type="entry name" value="EAL"/>
    <property type="match status" value="1"/>
</dbReference>
<dbReference type="Pfam" id="PF00563">
    <property type="entry name" value="EAL"/>
    <property type="match status" value="1"/>
</dbReference>
<dbReference type="PANTHER" id="PTHR33121:SF70">
    <property type="entry name" value="SIGNALING PROTEIN YKOW"/>
    <property type="match status" value="1"/>
</dbReference>
<dbReference type="EMBL" id="JBHTJG010000010">
    <property type="protein sequence ID" value="MFD0948082.1"/>
    <property type="molecule type" value="Genomic_DNA"/>
</dbReference>
<dbReference type="NCBIfam" id="TIGR00254">
    <property type="entry name" value="GGDEF"/>
    <property type="match status" value="1"/>
</dbReference>
<dbReference type="InterPro" id="IPR050706">
    <property type="entry name" value="Cyclic-di-GMP_PDE-like"/>
</dbReference>
<dbReference type="RefSeq" id="WP_264945905.1">
    <property type="nucleotide sequence ID" value="NZ_JAPDRA010000010.1"/>
</dbReference>
<dbReference type="SUPFAM" id="SSF52172">
    <property type="entry name" value="CheY-like"/>
    <property type="match status" value="1"/>
</dbReference>
<gene>
    <name evidence="3" type="ORF">ACFQ1E_17190</name>
</gene>
<feature type="domain" description="EAL" evidence="1">
    <location>
        <begin position="408"/>
        <end position="661"/>
    </location>
</feature>
<dbReference type="InterPro" id="IPR035919">
    <property type="entry name" value="EAL_sf"/>
</dbReference>
<dbReference type="InterPro" id="IPR043128">
    <property type="entry name" value="Rev_trsase/Diguanyl_cyclase"/>
</dbReference>
<protein>
    <submittedName>
        <fullName evidence="3">Bifunctional diguanylate cyclase/phosphodiesterase</fullName>
    </submittedName>
</protein>
<dbReference type="PROSITE" id="PS50887">
    <property type="entry name" value="GGDEF"/>
    <property type="match status" value="1"/>
</dbReference>
<comment type="caution">
    <text evidence="3">The sequence shown here is derived from an EMBL/GenBank/DDBJ whole genome shotgun (WGS) entry which is preliminary data.</text>
</comment>
<dbReference type="InterPro" id="IPR029787">
    <property type="entry name" value="Nucleotide_cyclase"/>
</dbReference>
<dbReference type="SUPFAM" id="SSF141868">
    <property type="entry name" value="EAL domain-like"/>
    <property type="match status" value="1"/>
</dbReference>
<dbReference type="SUPFAM" id="SSF55073">
    <property type="entry name" value="Nucleotide cyclase"/>
    <property type="match status" value="1"/>
</dbReference>
<dbReference type="CDD" id="cd01949">
    <property type="entry name" value="GGDEF"/>
    <property type="match status" value="1"/>
</dbReference>
<sequence length="662" mass="69654">MDEQTTAPDSALPGESPVFLLSFRQRDELAAAAAGGGWRVVAARRGEGVEQRFVASGANVAVVDARGALSDALLAARALGGVVEANGAAMLVLISQSDTIHVREFLDAGATHFLSSPMSTNAIQQAVRFALRYVERLERTLGTVGVMPDPLGWSFDPELRALQLTPALADLLDLPEAPGVRAALARIDPADRALGRAALRRLAGGTPSTAFAHDLAGVGRVVQHLQRDAATGRLHALVERLGQAPDASLVRDALTGAHDAASARRWVQQKLGEGAGVAAVLIALTRFETVNTAYGRAAGDSLLRAVSRRVADTARELFGRGTVVARMGGSEFLIARDGATPEQTAQAVTRFEEALDRPFVVENDIVPLGARVACVASVPGDSATSLLRRVSEALFDRHVPAESPAPSLDQLAADLRRALDRDQIGVLFQPQVAIATGAIVGAEALARWRHPELGEVGAETLFAAAGHAGLTVALSAHVQSRALAAAARWPVVLSKIRVSINVTAEEVARPGFADSLLGRIDSSGFPRARLTVEITEGSVMADLGDAARLLAELRTAGCRVAIDDFGTGYSSLAYLKALPLDYLKIDKRLSQDIAGSARDRVVVRGVIDMARSLGLAVVAEGVETEEQLELLAKEGCQYFQGFLCAGPLDSDALARLAGARTR</sequence>
<dbReference type="InterPro" id="IPR001633">
    <property type="entry name" value="EAL_dom"/>
</dbReference>
<dbReference type="SMART" id="SM00052">
    <property type="entry name" value="EAL"/>
    <property type="match status" value="1"/>
</dbReference>
<evidence type="ECO:0000259" key="2">
    <source>
        <dbReference type="PROSITE" id="PS50887"/>
    </source>
</evidence>
<dbReference type="InterPro" id="IPR011006">
    <property type="entry name" value="CheY-like_superfamily"/>
</dbReference>
<keyword evidence="4" id="KW-1185">Reference proteome</keyword>
<evidence type="ECO:0000313" key="3">
    <source>
        <dbReference type="EMBL" id="MFD0948082.1"/>
    </source>
</evidence>
<dbReference type="Gene3D" id="3.30.70.270">
    <property type="match status" value="1"/>
</dbReference>
<dbReference type="Pfam" id="PF00990">
    <property type="entry name" value="GGDEF"/>
    <property type="match status" value="1"/>
</dbReference>
<dbReference type="PANTHER" id="PTHR33121">
    <property type="entry name" value="CYCLIC DI-GMP PHOSPHODIESTERASE PDEF"/>
    <property type="match status" value="1"/>
</dbReference>